<protein>
    <submittedName>
        <fullName evidence="15">TonB-dependent receptor</fullName>
    </submittedName>
</protein>
<dbReference type="Pfam" id="PF13715">
    <property type="entry name" value="CarbopepD_reg_2"/>
    <property type="match status" value="1"/>
</dbReference>
<feature type="signal peptide" evidence="12">
    <location>
        <begin position="1"/>
        <end position="19"/>
    </location>
</feature>
<reference evidence="15 16" key="1">
    <citation type="submission" date="2020-08" db="EMBL/GenBank/DDBJ databases">
        <title>Sphingobacterium sp. DN00404 isolated from aquaculture water.</title>
        <authorList>
            <person name="Zhang M."/>
        </authorList>
    </citation>
    <scope>NUCLEOTIDE SEQUENCE [LARGE SCALE GENOMIC DNA]</scope>
    <source>
        <strain evidence="15 16">KCTC 32294</strain>
    </source>
</reference>
<dbReference type="SUPFAM" id="SSF49452">
    <property type="entry name" value="Starch-binding domain-like"/>
    <property type="match status" value="1"/>
</dbReference>
<gene>
    <name evidence="15" type="ORF">H8B17_10750</name>
</gene>
<evidence type="ECO:0000256" key="10">
    <source>
        <dbReference type="PROSITE-ProRule" id="PRU01360"/>
    </source>
</evidence>
<keyword evidence="8 15" id="KW-0675">Receptor</keyword>
<dbReference type="EMBL" id="JACNYK010000002">
    <property type="protein sequence ID" value="MBD1426061.1"/>
    <property type="molecule type" value="Genomic_DNA"/>
</dbReference>
<comment type="caution">
    <text evidence="15">The sequence shown here is derived from an EMBL/GenBank/DDBJ whole genome shotgun (WGS) entry which is preliminary data.</text>
</comment>
<comment type="similarity">
    <text evidence="10 11">Belongs to the TonB-dependent receptor family.</text>
</comment>
<dbReference type="InterPro" id="IPR013784">
    <property type="entry name" value="Carb-bd-like_fold"/>
</dbReference>
<keyword evidence="6 11" id="KW-0798">TonB box</keyword>
<evidence type="ECO:0000256" key="7">
    <source>
        <dbReference type="ARBA" id="ARBA00023136"/>
    </source>
</evidence>
<proteinExistence type="inferred from homology"/>
<dbReference type="SUPFAM" id="SSF56935">
    <property type="entry name" value="Porins"/>
    <property type="match status" value="1"/>
</dbReference>
<dbReference type="Pfam" id="PF00593">
    <property type="entry name" value="TonB_dep_Rec_b-barrel"/>
    <property type="match status" value="1"/>
</dbReference>
<evidence type="ECO:0000256" key="5">
    <source>
        <dbReference type="ARBA" id="ARBA00022729"/>
    </source>
</evidence>
<dbReference type="PANTHER" id="PTHR30069">
    <property type="entry name" value="TONB-DEPENDENT OUTER MEMBRANE RECEPTOR"/>
    <property type="match status" value="1"/>
</dbReference>
<dbReference type="Gene3D" id="2.170.130.10">
    <property type="entry name" value="TonB-dependent receptor, plug domain"/>
    <property type="match status" value="1"/>
</dbReference>
<dbReference type="InterPro" id="IPR037066">
    <property type="entry name" value="Plug_dom_sf"/>
</dbReference>
<dbReference type="InterPro" id="IPR039426">
    <property type="entry name" value="TonB-dep_rcpt-like"/>
</dbReference>
<dbReference type="Gene3D" id="2.60.40.1120">
    <property type="entry name" value="Carboxypeptidase-like, regulatory domain"/>
    <property type="match status" value="1"/>
</dbReference>
<dbReference type="Proteomes" id="UP000606494">
    <property type="component" value="Unassembled WGS sequence"/>
</dbReference>
<keyword evidence="5 12" id="KW-0732">Signal</keyword>
<keyword evidence="2 10" id="KW-0813">Transport</keyword>
<feature type="domain" description="TonB-dependent receptor plug" evidence="14">
    <location>
        <begin position="130"/>
        <end position="224"/>
    </location>
</feature>
<organism evidence="15 16">
    <name type="scientific">Sphingobacterium arenae</name>
    <dbReference type="NCBI Taxonomy" id="1280598"/>
    <lineage>
        <taxon>Bacteria</taxon>
        <taxon>Pseudomonadati</taxon>
        <taxon>Bacteroidota</taxon>
        <taxon>Sphingobacteriia</taxon>
        <taxon>Sphingobacteriales</taxon>
        <taxon>Sphingobacteriaceae</taxon>
        <taxon>Sphingobacterium</taxon>
    </lineage>
</organism>
<evidence type="ECO:0000259" key="13">
    <source>
        <dbReference type="Pfam" id="PF00593"/>
    </source>
</evidence>
<dbReference type="PROSITE" id="PS52016">
    <property type="entry name" value="TONB_DEPENDENT_REC_3"/>
    <property type="match status" value="1"/>
</dbReference>
<feature type="domain" description="TonB-dependent receptor-like beta-barrel" evidence="13">
    <location>
        <begin position="467"/>
        <end position="765"/>
    </location>
</feature>
<dbReference type="PANTHER" id="PTHR30069:SF29">
    <property type="entry name" value="HEMOGLOBIN AND HEMOGLOBIN-HAPTOGLOBIN-BINDING PROTEIN 1-RELATED"/>
    <property type="match status" value="1"/>
</dbReference>
<evidence type="ECO:0000256" key="9">
    <source>
        <dbReference type="ARBA" id="ARBA00023237"/>
    </source>
</evidence>
<keyword evidence="16" id="KW-1185">Reference proteome</keyword>
<keyword evidence="3 10" id="KW-1134">Transmembrane beta strand</keyword>
<name>A0ABR7Y475_9SPHI</name>
<evidence type="ECO:0000256" key="1">
    <source>
        <dbReference type="ARBA" id="ARBA00004571"/>
    </source>
</evidence>
<evidence type="ECO:0000256" key="3">
    <source>
        <dbReference type="ARBA" id="ARBA00022452"/>
    </source>
</evidence>
<evidence type="ECO:0000256" key="2">
    <source>
        <dbReference type="ARBA" id="ARBA00022448"/>
    </source>
</evidence>
<dbReference type="Pfam" id="PF07715">
    <property type="entry name" value="Plug"/>
    <property type="match status" value="1"/>
</dbReference>
<comment type="subcellular location">
    <subcellularLocation>
        <location evidence="1 10">Cell outer membrane</location>
        <topology evidence="1 10">Multi-pass membrane protein</topology>
    </subcellularLocation>
</comment>
<dbReference type="RefSeq" id="WP_190309163.1">
    <property type="nucleotide sequence ID" value="NZ_JACNYK010000002.1"/>
</dbReference>
<dbReference type="InterPro" id="IPR036942">
    <property type="entry name" value="Beta-barrel_TonB_sf"/>
</dbReference>
<evidence type="ECO:0000313" key="15">
    <source>
        <dbReference type="EMBL" id="MBD1426061.1"/>
    </source>
</evidence>
<dbReference type="InterPro" id="IPR000531">
    <property type="entry name" value="Beta-barrel_TonB"/>
</dbReference>
<evidence type="ECO:0000256" key="12">
    <source>
        <dbReference type="SAM" id="SignalP"/>
    </source>
</evidence>
<evidence type="ECO:0000256" key="11">
    <source>
        <dbReference type="RuleBase" id="RU003357"/>
    </source>
</evidence>
<evidence type="ECO:0000256" key="6">
    <source>
        <dbReference type="ARBA" id="ARBA00023077"/>
    </source>
</evidence>
<dbReference type="InterPro" id="IPR012910">
    <property type="entry name" value="Plug_dom"/>
</dbReference>
<evidence type="ECO:0000259" key="14">
    <source>
        <dbReference type="Pfam" id="PF07715"/>
    </source>
</evidence>
<feature type="chain" id="PRO_5047445487" evidence="12">
    <location>
        <begin position="20"/>
        <end position="806"/>
    </location>
</feature>
<accession>A0ABR7Y475</accession>
<keyword evidence="7 10" id="KW-0472">Membrane</keyword>
<keyword evidence="4 10" id="KW-0812">Transmembrane</keyword>
<evidence type="ECO:0000313" key="16">
    <source>
        <dbReference type="Proteomes" id="UP000606494"/>
    </source>
</evidence>
<evidence type="ECO:0000256" key="4">
    <source>
        <dbReference type="ARBA" id="ARBA00022692"/>
    </source>
</evidence>
<evidence type="ECO:0000256" key="8">
    <source>
        <dbReference type="ARBA" id="ARBA00023170"/>
    </source>
</evidence>
<keyword evidence="9 10" id="KW-0998">Cell outer membrane</keyword>
<dbReference type="Gene3D" id="2.40.170.20">
    <property type="entry name" value="TonB-dependent receptor, beta-barrel domain"/>
    <property type="match status" value="1"/>
</dbReference>
<sequence>MKYSIIGLFSLLLITCSYAQEKEFTLSGVITDVDGKTLPNVSIVIATIGHSSKSDYTGKFSIAGLPRGKHVVALSHVGYIPETRTITMENTPTDLGTIVLRKTNYAIKQVDVLGDIYATTPTGGLNKELVDQQYIHRHLGGSLMQTLSRLPGISNIGIGSGQSKPLIRGLGFNRVVVVEKGIKHEGQQWGADHGLEIDQFATGNIEVIKGAASFLYGSDAIGGVIDIKPEPLSEKESLSGSLNLIGKSNNSLYGLSANLQGRTGRWIYGGRVSYQRYGDYGVPTDTVHVYDYPVLLHKQKARNTAGKERNFHVNGGYATENFQSVFYFSNNSAQSGFFANAHGLEPRRVDTELHDASSRDMQMPYQRVNHLKVINRSSLKIGFHRIEMEAGFQHNFRQEYSPYVNHGYMPPVYPDSMKMPSNLEREYDKRIYSLNLRDRFSVGKHTFIAGINGEYQHNQIDGWSFLIPGFNQRSAGAFLYDRYRLSEKVSLHGALRYDYSHIETVRYMDWFPSVVSEENGVTETAYLVRANDLQRTFNSLVWSLGTTYDEGDFSIKANVGKSFRVPIAKELAANGVNYHYFSYERGDPALSPEQSYQFDAGLRYSKEKLCVELNPFYNYFTNYIYLNPTPRHDHFYGAGNQIFEYTQSRVLRYGGEIKIGYRFSEVWSAELLAEYVKAEQLSGSKKGYPLPFSPPASFLANMSWQPNRGFLKDSYFSVDLRLAAAQNAIVPPEKKTPGYKLVNVQAGHSLMIYGRPIQINLQVQNFFNTRYLNHTSFYRLIEMPEAGRNVVLSLSLPLNFKNKQMI</sequence>